<comment type="cofactor">
    <cofactor evidence="1 6">
        <name>Zn(2+)</name>
        <dbReference type="ChEBI" id="CHEBI:29105"/>
    </cofactor>
</comment>
<dbReference type="Proteomes" id="UP001178507">
    <property type="component" value="Unassembled WGS sequence"/>
</dbReference>
<dbReference type="SUPFAM" id="SSF50129">
    <property type="entry name" value="GroES-like"/>
    <property type="match status" value="2"/>
</dbReference>
<evidence type="ECO:0000256" key="4">
    <source>
        <dbReference type="ARBA" id="ARBA00023002"/>
    </source>
</evidence>
<dbReference type="SMART" id="SM00829">
    <property type="entry name" value="PKS_ER"/>
    <property type="match status" value="1"/>
</dbReference>
<evidence type="ECO:0000313" key="9">
    <source>
        <dbReference type="EMBL" id="CAJ1391219.1"/>
    </source>
</evidence>
<dbReference type="SUPFAM" id="SSF51604">
    <property type="entry name" value="Enolase C-terminal domain-like"/>
    <property type="match status" value="1"/>
</dbReference>
<accession>A0AA36IQX9</accession>
<organism evidence="9 10">
    <name type="scientific">Effrenium voratum</name>
    <dbReference type="NCBI Taxonomy" id="2562239"/>
    <lineage>
        <taxon>Eukaryota</taxon>
        <taxon>Sar</taxon>
        <taxon>Alveolata</taxon>
        <taxon>Dinophyceae</taxon>
        <taxon>Suessiales</taxon>
        <taxon>Symbiodiniaceae</taxon>
        <taxon>Effrenium</taxon>
    </lineage>
</organism>
<protein>
    <submittedName>
        <fullName evidence="9">Uncharacterized protein</fullName>
    </submittedName>
</protein>
<dbReference type="Pfam" id="PF08240">
    <property type="entry name" value="ADH_N"/>
    <property type="match status" value="1"/>
</dbReference>
<sequence length="841" mass="88030">MAVRRTLSTRAWIDSVSPIRTGLRNAISLTAAVTTRPRARSAAAMPAARSICAITQPPKMSPAALASPGMASVLSVGVPAGADGQAMPQTIRAAVCRAFGEPMRIEDVTLADPGPDEVLVAVKACAICHSDITYADGGWGGDLPLVLGHEAAGLVEAVGDNVSHVRPGDTVVVTLIRACGACHYCSAGRDYLCETVFDLDRRSPLTDASGAPLGHGLRTGAFAEKLVVEKSQLARVDPAIPFESASLLACGAITGVGAVTNTAKMPRGAHAAVIGCGGVGLNAVQGARIAGAASIIAIDLSREKLDAAERLGATATIDPIHEDAVDKVLAATGGRGADFVFVASGAPAALESAASYVGKAGTVVIVGMPHSDVTIGYNPSNVASWGQRILGSKMGSACVCRDVPHLAGLYGDGVLQLDWLVTARYTLDQINEAIAATRAGQGLRNTFIVGTPEGTPGGRYLIFVKLTDSDGVVGYGEAYGATFGPKTMAAMIADAAERHLLGRDPHNIEALFRRCYSSGFTQRPDVSMMGCFSALEMACWDIVGKHAGQPVHRLIGGAVQTRLRSYTYLYPATGSIYPAETDGRNVYNDPDMAAEAALQWVERGFTAVKFDPAGPYTIHDPHQPLLADIERSAAMVAAVREAVGTRADILFGTHGQFTPSGAARMAKAIEPYDPLWFEEPVPPDMPEAMAQFAAKTTIPVATGERLTTKYEFARLLALGAAQIVQPDLGRSGGILETKKIAAIAETHHALVAPHCYCGPIAAAANIQLAATLPNFLILEAIRDWTGFHADLLDRPLVFDDGDTLVPTEPGLGVALNEDVARAHPYEGPDLHLVMEDAPVRP</sequence>
<evidence type="ECO:0000313" key="10">
    <source>
        <dbReference type="Proteomes" id="UP001178507"/>
    </source>
</evidence>
<dbReference type="InterPro" id="IPR011032">
    <property type="entry name" value="GroES-like_sf"/>
</dbReference>
<evidence type="ECO:0000259" key="7">
    <source>
        <dbReference type="SMART" id="SM00829"/>
    </source>
</evidence>
<evidence type="ECO:0000256" key="6">
    <source>
        <dbReference type="RuleBase" id="RU361277"/>
    </source>
</evidence>
<dbReference type="EMBL" id="CAUJNA010002223">
    <property type="protein sequence ID" value="CAJ1391219.1"/>
    <property type="molecule type" value="Genomic_DNA"/>
</dbReference>
<dbReference type="CDD" id="cd03316">
    <property type="entry name" value="MR_like"/>
    <property type="match status" value="1"/>
</dbReference>
<dbReference type="Gene3D" id="3.30.390.10">
    <property type="entry name" value="Enolase-like, N-terminal domain"/>
    <property type="match status" value="1"/>
</dbReference>
<keyword evidence="5" id="KW-0520">NAD</keyword>
<dbReference type="Gene3D" id="3.20.20.120">
    <property type="entry name" value="Enolase-like C-terminal domain"/>
    <property type="match status" value="1"/>
</dbReference>
<dbReference type="InterPro" id="IPR029017">
    <property type="entry name" value="Enolase-like_N"/>
</dbReference>
<dbReference type="SMART" id="SM00922">
    <property type="entry name" value="MR_MLE"/>
    <property type="match status" value="1"/>
</dbReference>
<evidence type="ECO:0000259" key="8">
    <source>
        <dbReference type="SMART" id="SM00922"/>
    </source>
</evidence>
<dbReference type="InterPro" id="IPR013341">
    <property type="entry name" value="Mandelate_racemase_N_dom"/>
</dbReference>
<comment type="similarity">
    <text evidence="6">Belongs to the zinc-containing alcohol dehydrogenase family.</text>
</comment>
<name>A0AA36IQX9_9DINO</name>
<dbReference type="GO" id="GO:0046294">
    <property type="term" value="P:formaldehyde catabolic process"/>
    <property type="evidence" value="ECO:0007669"/>
    <property type="project" value="TreeGrafter"/>
</dbReference>
<dbReference type="Gene3D" id="3.40.50.720">
    <property type="entry name" value="NAD(P)-binding Rossmann-like Domain"/>
    <property type="match status" value="1"/>
</dbReference>
<dbReference type="InterPro" id="IPR036849">
    <property type="entry name" value="Enolase-like_C_sf"/>
</dbReference>
<keyword evidence="2 6" id="KW-0479">Metal-binding</keyword>
<dbReference type="SUPFAM" id="SSF54826">
    <property type="entry name" value="Enolase N-terminal domain-like"/>
    <property type="match status" value="1"/>
</dbReference>
<feature type="domain" description="Mandelate racemase/muconate lactonizing enzyme C-terminal" evidence="8">
    <location>
        <begin position="590"/>
        <end position="699"/>
    </location>
</feature>
<dbReference type="InterPro" id="IPR036291">
    <property type="entry name" value="NAD(P)-bd_dom_sf"/>
</dbReference>
<dbReference type="PANTHER" id="PTHR43880">
    <property type="entry name" value="ALCOHOL DEHYDROGENASE"/>
    <property type="match status" value="1"/>
</dbReference>
<proteinExistence type="inferred from homology"/>
<feature type="domain" description="Enoyl reductase (ER)" evidence="7">
    <location>
        <begin position="100"/>
        <end position="443"/>
    </location>
</feature>
<dbReference type="SUPFAM" id="SSF51735">
    <property type="entry name" value="NAD(P)-binding Rossmann-fold domains"/>
    <property type="match status" value="1"/>
</dbReference>
<dbReference type="PROSITE" id="PS00059">
    <property type="entry name" value="ADH_ZINC"/>
    <property type="match status" value="1"/>
</dbReference>
<gene>
    <name evidence="9" type="ORF">EVOR1521_LOCUS16483</name>
</gene>
<reference evidence="9" key="1">
    <citation type="submission" date="2023-08" db="EMBL/GenBank/DDBJ databases">
        <authorList>
            <person name="Chen Y."/>
            <person name="Shah S."/>
            <person name="Dougan E. K."/>
            <person name="Thang M."/>
            <person name="Chan C."/>
        </authorList>
    </citation>
    <scope>NUCLEOTIDE SEQUENCE</scope>
</reference>
<dbReference type="PANTHER" id="PTHR43880:SF12">
    <property type="entry name" value="ALCOHOL DEHYDROGENASE CLASS-3"/>
    <property type="match status" value="1"/>
</dbReference>
<dbReference type="Gene3D" id="3.90.180.10">
    <property type="entry name" value="Medium-chain alcohol dehydrogenases, catalytic domain"/>
    <property type="match status" value="1"/>
</dbReference>
<dbReference type="CDD" id="cd08279">
    <property type="entry name" value="Zn_ADH_class_III"/>
    <property type="match status" value="1"/>
</dbReference>
<keyword evidence="4" id="KW-0560">Oxidoreductase</keyword>
<dbReference type="FunFam" id="3.40.50.720:FF:000003">
    <property type="entry name" value="S-(hydroxymethyl)glutathione dehydrogenase"/>
    <property type="match status" value="1"/>
</dbReference>
<keyword evidence="10" id="KW-1185">Reference proteome</keyword>
<dbReference type="GO" id="GO:0008270">
    <property type="term" value="F:zinc ion binding"/>
    <property type="evidence" value="ECO:0007669"/>
    <property type="project" value="InterPro"/>
</dbReference>
<dbReference type="InterPro" id="IPR020843">
    <property type="entry name" value="ER"/>
</dbReference>
<dbReference type="Pfam" id="PF13378">
    <property type="entry name" value="MR_MLE_C"/>
    <property type="match status" value="1"/>
</dbReference>
<keyword evidence="3 6" id="KW-0862">Zinc</keyword>
<evidence type="ECO:0000256" key="1">
    <source>
        <dbReference type="ARBA" id="ARBA00001947"/>
    </source>
</evidence>
<dbReference type="Pfam" id="PF00107">
    <property type="entry name" value="ADH_zinc_N"/>
    <property type="match status" value="1"/>
</dbReference>
<comment type="caution">
    <text evidence="9">The sequence shown here is derived from an EMBL/GenBank/DDBJ whole genome shotgun (WGS) entry which is preliminary data.</text>
</comment>
<evidence type="ECO:0000256" key="2">
    <source>
        <dbReference type="ARBA" id="ARBA00022723"/>
    </source>
</evidence>
<dbReference type="GO" id="GO:0005829">
    <property type="term" value="C:cytosol"/>
    <property type="evidence" value="ECO:0007669"/>
    <property type="project" value="TreeGrafter"/>
</dbReference>
<dbReference type="InterPro" id="IPR013342">
    <property type="entry name" value="Mandelate_racemase_C"/>
</dbReference>
<dbReference type="InterPro" id="IPR029065">
    <property type="entry name" value="Enolase_C-like"/>
</dbReference>
<dbReference type="Pfam" id="PF02746">
    <property type="entry name" value="MR_MLE_N"/>
    <property type="match status" value="1"/>
</dbReference>
<dbReference type="AlphaFoldDB" id="A0AA36IQX9"/>
<dbReference type="InterPro" id="IPR013154">
    <property type="entry name" value="ADH-like_N"/>
</dbReference>
<evidence type="ECO:0000256" key="3">
    <source>
        <dbReference type="ARBA" id="ARBA00022833"/>
    </source>
</evidence>
<dbReference type="InterPro" id="IPR002328">
    <property type="entry name" value="ADH_Zn_CS"/>
</dbReference>
<dbReference type="GO" id="GO:0051903">
    <property type="term" value="F:S-(hydroxymethyl)glutathione dehydrogenase [NAD(P)+] activity"/>
    <property type="evidence" value="ECO:0007669"/>
    <property type="project" value="TreeGrafter"/>
</dbReference>
<evidence type="ECO:0000256" key="5">
    <source>
        <dbReference type="ARBA" id="ARBA00023027"/>
    </source>
</evidence>
<dbReference type="InterPro" id="IPR013149">
    <property type="entry name" value="ADH-like_C"/>
</dbReference>